<evidence type="ECO:0000256" key="2">
    <source>
        <dbReference type="ARBA" id="ARBA00022801"/>
    </source>
</evidence>
<keyword evidence="5" id="KW-1185">Reference proteome</keyword>
<dbReference type="Pfam" id="PF03061">
    <property type="entry name" value="4HBT"/>
    <property type="match status" value="1"/>
</dbReference>
<dbReference type="InterPro" id="IPR006683">
    <property type="entry name" value="Thioestr_dom"/>
</dbReference>
<dbReference type="SUPFAM" id="SSF54637">
    <property type="entry name" value="Thioesterase/thiol ester dehydrase-isomerase"/>
    <property type="match status" value="1"/>
</dbReference>
<dbReference type="NCBIfam" id="TIGR00369">
    <property type="entry name" value="unchar_dom_1"/>
    <property type="match status" value="1"/>
</dbReference>
<dbReference type="CDD" id="cd03443">
    <property type="entry name" value="PaaI_thioesterase"/>
    <property type="match status" value="1"/>
</dbReference>
<comment type="similarity">
    <text evidence="1">Belongs to the thioesterase PaaI family.</text>
</comment>
<dbReference type="InterPro" id="IPR029069">
    <property type="entry name" value="HotDog_dom_sf"/>
</dbReference>
<dbReference type="Gene3D" id="3.10.129.10">
    <property type="entry name" value="Hotdog Thioesterase"/>
    <property type="match status" value="1"/>
</dbReference>
<dbReference type="GO" id="GO:0061522">
    <property type="term" value="F:1,4-dihydroxy-2-naphthoyl-CoA thioesterase activity"/>
    <property type="evidence" value="ECO:0007669"/>
    <property type="project" value="TreeGrafter"/>
</dbReference>
<sequence length="144" mass="15654">MSIWFNKQITIDGINPLGKNTMGEHIGLHFTEVGADYLVATMPVDHRTHQPYGLLHGGASAALAETLGSVCSALVIDPEKFICVGIEINANHVRSVRSGFVTGTCTPIHIGATTHVWDIRIKDERNKLVCISRLTVAILKKKAL</sequence>
<evidence type="ECO:0000313" key="4">
    <source>
        <dbReference type="EMBL" id="MBG9374716.1"/>
    </source>
</evidence>
<evidence type="ECO:0000259" key="3">
    <source>
        <dbReference type="Pfam" id="PF03061"/>
    </source>
</evidence>
<feature type="domain" description="Thioesterase" evidence="3">
    <location>
        <begin position="52"/>
        <end position="130"/>
    </location>
</feature>
<dbReference type="GO" id="GO:0005829">
    <property type="term" value="C:cytosol"/>
    <property type="evidence" value="ECO:0007669"/>
    <property type="project" value="TreeGrafter"/>
</dbReference>
<keyword evidence="2" id="KW-0378">Hydrolase</keyword>
<evidence type="ECO:0000256" key="1">
    <source>
        <dbReference type="ARBA" id="ARBA00008324"/>
    </source>
</evidence>
<gene>
    <name evidence="4" type="ORF">I5907_00590</name>
</gene>
<dbReference type="Proteomes" id="UP000628448">
    <property type="component" value="Unassembled WGS sequence"/>
</dbReference>
<dbReference type="RefSeq" id="WP_196988810.1">
    <property type="nucleotide sequence ID" value="NZ_JADWYR010000001.1"/>
</dbReference>
<dbReference type="InterPro" id="IPR003736">
    <property type="entry name" value="PAAI_dom"/>
</dbReference>
<accession>A0A931E6N2</accession>
<organism evidence="4 5">
    <name type="scientific">Panacibacter microcysteis</name>
    <dbReference type="NCBI Taxonomy" id="2793269"/>
    <lineage>
        <taxon>Bacteria</taxon>
        <taxon>Pseudomonadati</taxon>
        <taxon>Bacteroidota</taxon>
        <taxon>Chitinophagia</taxon>
        <taxon>Chitinophagales</taxon>
        <taxon>Chitinophagaceae</taxon>
        <taxon>Panacibacter</taxon>
    </lineage>
</organism>
<reference evidence="4" key="1">
    <citation type="submission" date="2020-11" db="EMBL/GenBank/DDBJ databases">
        <title>Bacterial whole genome sequence for Panacibacter sp. DH6.</title>
        <authorList>
            <person name="Le V."/>
            <person name="Ko S."/>
            <person name="Ahn C.-Y."/>
            <person name="Oh H.-M."/>
        </authorList>
    </citation>
    <scope>NUCLEOTIDE SEQUENCE</scope>
    <source>
        <strain evidence="4">DH6</strain>
    </source>
</reference>
<dbReference type="EMBL" id="JADWYR010000001">
    <property type="protein sequence ID" value="MBG9374716.1"/>
    <property type="molecule type" value="Genomic_DNA"/>
</dbReference>
<proteinExistence type="inferred from homology"/>
<name>A0A931E6N2_9BACT</name>
<dbReference type="AlphaFoldDB" id="A0A931E6N2"/>
<comment type="caution">
    <text evidence="4">The sequence shown here is derived from an EMBL/GenBank/DDBJ whole genome shotgun (WGS) entry which is preliminary data.</text>
</comment>
<dbReference type="PANTHER" id="PTHR43240:SF5">
    <property type="entry name" value="1,4-DIHYDROXY-2-NAPHTHOYL-COA THIOESTERASE 1"/>
    <property type="match status" value="1"/>
</dbReference>
<evidence type="ECO:0000313" key="5">
    <source>
        <dbReference type="Proteomes" id="UP000628448"/>
    </source>
</evidence>
<dbReference type="PANTHER" id="PTHR43240">
    <property type="entry name" value="1,4-DIHYDROXY-2-NAPHTHOYL-COA THIOESTERASE 1"/>
    <property type="match status" value="1"/>
</dbReference>
<protein>
    <submittedName>
        <fullName evidence="4">Hotdog fold thioesterase</fullName>
    </submittedName>
</protein>